<dbReference type="EMBL" id="UINC01204791">
    <property type="protein sequence ID" value="SVE25685.1"/>
    <property type="molecule type" value="Genomic_DNA"/>
</dbReference>
<dbReference type="Gene3D" id="1.25.40.10">
    <property type="entry name" value="Tetratricopeptide repeat domain"/>
    <property type="match status" value="1"/>
</dbReference>
<dbReference type="InterPro" id="IPR011990">
    <property type="entry name" value="TPR-like_helical_dom_sf"/>
</dbReference>
<dbReference type="AlphaFoldDB" id="A0A383C277"/>
<protein>
    <submittedName>
        <fullName evidence="1">Uncharacterized protein</fullName>
    </submittedName>
</protein>
<reference evidence="1" key="1">
    <citation type="submission" date="2018-05" db="EMBL/GenBank/DDBJ databases">
        <authorList>
            <person name="Lanie J.A."/>
            <person name="Ng W.-L."/>
            <person name="Kazmierczak K.M."/>
            <person name="Andrzejewski T.M."/>
            <person name="Davidsen T.M."/>
            <person name="Wayne K.J."/>
            <person name="Tettelin H."/>
            <person name="Glass J.I."/>
            <person name="Rusch D."/>
            <person name="Podicherti R."/>
            <person name="Tsui H.-C.T."/>
            <person name="Winkler M.E."/>
        </authorList>
    </citation>
    <scope>NUCLEOTIDE SEQUENCE</scope>
</reference>
<name>A0A383C277_9ZZZZ</name>
<evidence type="ECO:0000313" key="1">
    <source>
        <dbReference type="EMBL" id="SVE25685.1"/>
    </source>
</evidence>
<accession>A0A383C277</accession>
<feature type="non-terminal residue" evidence="1">
    <location>
        <position position="204"/>
    </location>
</feature>
<organism evidence="1">
    <name type="scientific">marine metagenome</name>
    <dbReference type="NCBI Taxonomy" id="408172"/>
    <lineage>
        <taxon>unclassified sequences</taxon>
        <taxon>metagenomes</taxon>
        <taxon>ecological metagenomes</taxon>
    </lineage>
</organism>
<gene>
    <name evidence="1" type="ORF">METZ01_LOCUS478539</name>
</gene>
<sequence length="204" mass="23129">MGIKKSIAILGFENNTGNKDGDFFCSALTELVHVSLSKLGRLDVKSRLSSKKIKEGIISTDDLYGNLDYFVEGALSQIADNKHINISLINAKNQNTKWSGQYTFSENEILQYQDTILNNIVQNLNIDFDPVVLQNQKERYKNSESFQLIGEGIYHFDNANYKNALVSFNDVLNIDSRNISAQFHKANTLSKLERYNDATKIYSD</sequence>
<proteinExistence type="predicted"/>
<dbReference type="SUPFAM" id="SSF48452">
    <property type="entry name" value="TPR-like"/>
    <property type="match status" value="1"/>
</dbReference>